<dbReference type="VEuPathDB" id="FungiDB:CCM_02310"/>
<dbReference type="KEGG" id="cmt:CCM_02310"/>
<keyword evidence="2" id="KW-1185">Reference proteome</keyword>
<evidence type="ECO:0000313" key="2">
    <source>
        <dbReference type="Proteomes" id="UP000001610"/>
    </source>
</evidence>
<accession>G3J907</accession>
<name>G3J907_CORMM</name>
<dbReference type="GeneID" id="18164337"/>
<reference evidence="1 2" key="1">
    <citation type="journal article" date="2011" name="Genome Biol.">
        <title>Genome sequence of the insect pathogenic fungus Cordyceps militaris, a valued traditional Chinese medicine.</title>
        <authorList>
            <person name="Zheng P."/>
            <person name="Xia Y."/>
            <person name="Xiao G."/>
            <person name="Xiong C."/>
            <person name="Hu X."/>
            <person name="Zhang S."/>
            <person name="Zheng H."/>
            <person name="Huang Y."/>
            <person name="Zhou Y."/>
            <person name="Wang S."/>
            <person name="Zhao G.P."/>
            <person name="Liu X."/>
            <person name="St Leger R.J."/>
            <person name="Wang C."/>
        </authorList>
    </citation>
    <scope>NUCLEOTIDE SEQUENCE [LARGE SCALE GENOMIC DNA]</scope>
    <source>
        <strain evidence="1 2">CM01</strain>
    </source>
</reference>
<evidence type="ECO:0000313" key="1">
    <source>
        <dbReference type="EMBL" id="EGX94039.1"/>
    </source>
</evidence>
<organism evidence="1 2">
    <name type="scientific">Cordyceps militaris (strain CM01)</name>
    <name type="common">Caterpillar fungus</name>
    <dbReference type="NCBI Taxonomy" id="983644"/>
    <lineage>
        <taxon>Eukaryota</taxon>
        <taxon>Fungi</taxon>
        <taxon>Dikarya</taxon>
        <taxon>Ascomycota</taxon>
        <taxon>Pezizomycotina</taxon>
        <taxon>Sordariomycetes</taxon>
        <taxon>Hypocreomycetidae</taxon>
        <taxon>Hypocreales</taxon>
        <taxon>Cordycipitaceae</taxon>
        <taxon>Cordyceps</taxon>
    </lineage>
</organism>
<dbReference type="AlphaFoldDB" id="G3J907"/>
<dbReference type="RefSeq" id="XP_006667525.1">
    <property type="nucleotide sequence ID" value="XM_006667462.1"/>
</dbReference>
<protein>
    <submittedName>
        <fullName evidence="1">Uncharacterized protein</fullName>
    </submittedName>
</protein>
<dbReference type="HOGENOM" id="CLU_2904103_0_0_1"/>
<gene>
    <name evidence="1" type="ORF">CCM_02310</name>
</gene>
<dbReference type="InParanoid" id="G3J907"/>
<dbReference type="Proteomes" id="UP000001610">
    <property type="component" value="Unassembled WGS sequence"/>
</dbReference>
<dbReference type="EMBL" id="JH126400">
    <property type="protein sequence ID" value="EGX94039.1"/>
    <property type="molecule type" value="Genomic_DNA"/>
</dbReference>
<proteinExistence type="predicted"/>
<sequence length="62" mass="7174">MNNPIHTNPCSNWITEDDLMIYDPKPHSMYNIKRFVYYLSSSCTYLPPPNDDQNDTSGIPHA</sequence>